<name>A0A3P6PXB4_DIBLA</name>
<proteinExistence type="predicted"/>
<evidence type="ECO:0000313" key="2">
    <source>
        <dbReference type="Proteomes" id="UP000281553"/>
    </source>
</evidence>
<dbReference type="AlphaFoldDB" id="A0A3P6PXB4"/>
<gene>
    <name evidence="1" type="ORF">DILT_LOCUS882</name>
</gene>
<dbReference type="Proteomes" id="UP000281553">
    <property type="component" value="Unassembled WGS sequence"/>
</dbReference>
<dbReference type="OrthoDB" id="6275015at2759"/>
<dbReference type="EMBL" id="UYRU01004588">
    <property type="protein sequence ID" value="VDK37627.1"/>
    <property type="molecule type" value="Genomic_DNA"/>
</dbReference>
<protein>
    <submittedName>
        <fullName evidence="1">Uncharacterized protein</fullName>
    </submittedName>
</protein>
<organism evidence="1 2">
    <name type="scientific">Dibothriocephalus latus</name>
    <name type="common">Fish tapeworm</name>
    <name type="synonym">Diphyllobothrium latum</name>
    <dbReference type="NCBI Taxonomy" id="60516"/>
    <lineage>
        <taxon>Eukaryota</taxon>
        <taxon>Metazoa</taxon>
        <taxon>Spiralia</taxon>
        <taxon>Lophotrochozoa</taxon>
        <taxon>Platyhelminthes</taxon>
        <taxon>Cestoda</taxon>
        <taxon>Eucestoda</taxon>
        <taxon>Diphyllobothriidea</taxon>
        <taxon>Diphyllobothriidae</taxon>
        <taxon>Dibothriocephalus</taxon>
    </lineage>
</organism>
<reference evidence="1 2" key="1">
    <citation type="submission" date="2018-11" db="EMBL/GenBank/DDBJ databases">
        <authorList>
            <consortium name="Pathogen Informatics"/>
        </authorList>
    </citation>
    <scope>NUCLEOTIDE SEQUENCE [LARGE SCALE GENOMIC DNA]</scope>
</reference>
<keyword evidence="2" id="KW-1185">Reference proteome</keyword>
<sequence length="49" mass="5496">MNGQNRPLIKPKRRLVSVSLHIWNASSPLRSSSIVVTAVIYHQTLAWGL</sequence>
<accession>A0A3P6PXB4</accession>
<evidence type="ECO:0000313" key="1">
    <source>
        <dbReference type="EMBL" id="VDK37627.1"/>
    </source>
</evidence>